<dbReference type="SUPFAM" id="SSF82199">
    <property type="entry name" value="SET domain"/>
    <property type="match status" value="1"/>
</dbReference>
<name>A0A443RXB8_9ACAR</name>
<protein>
    <recommendedName>
        <fullName evidence="3">SET domain-containing protein</fullName>
    </recommendedName>
</protein>
<accession>A0A443RXB8</accession>
<dbReference type="InterPro" id="IPR046341">
    <property type="entry name" value="SET_dom_sf"/>
</dbReference>
<keyword evidence="2" id="KW-1185">Reference proteome</keyword>
<reference evidence="1 2" key="1">
    <citation type="journal article" date="2018" name="Gigascience">
        <title>Genomes of trombidid mites reveal novel predicted allergens and laterally-transferred genes associated with secondary metabolism.</title>
        <authorList>
            <person name="Dong X."/>
            <person name="Chaisiri K."/>
            <person name="Xia D."/>
            <person name="Armstrong S.D."/>
            <person name="Fang Y."/>
            <person name="Donnelly M.J."/>
            <person name="Kadowaki T."/>
            <person name="McGarry J.W."/>
            <person name="Darby A.C."/>
            <person name="Makepeace B.L."/>
        </authorList>
    </citation>
    <scope>NUCLEOTIDE SEQUENCE [LARGE SCALE GENOMIC DNA]</scope>
    <source>
        <strain evidence="1">UoL-UT</strain>
    </source>
</reference>
<evidence type="ECO:0000313" key="1">
    <source>
        <dbReference type="EMBL" id="RWS19815.1"/>
    </source>
</evidence>
<dbReference type="AlphaFoldDB" id="A0A443RXB8"/>
<comment type="caution">
    <text evidence="1">The sequence shown here is derived from an EMBL/GenBank/DDBJ whole genome shotgun (WGS) entry which is preliminary data.</text>
</comment>
<dbReference type="Proteomes" id="UP000288716">
    <property type="component" value="Unassembled WGS sequence"/>
</dbReference>
<evidence type="ECO:0000313" key="2">
    <source>
        <dbReference type="Proteomes" id="UP000288716"/>
    </source>
</evidence>
<feature type="non-terminal residue" evidence="1">
    <location>
        <position position="1"/>
    </location>
</feature>
<dbReference type="EMBL" id="NCKV01022522">
    <property type="protein sequence ID" value="RWS19815.1"/>
    <property type="molecule type" value="Genomic_DNA"/>
</dbReference>
<dbReference type="Gene3D" id="2.170.270.10">
    <property type="entry name" value="SET domain"/>
    <property type="match status" value="1"/>
</dbReference>
<evidence type="ECO:0008006" key="3">
    <source>
        <dbReference type="Google" id="ProtNLM"/>
    </source>
</evidence>
<gene>
    <name evidence="1" type="ORF">B4U80_14366</name>
</gene>
<proteinExistence type="predicted"/>
<dbReference type="VEuPathDB" id="VectorBase:LDEU012225"/>
<organism evidence="1 2">
    <name type="scientific">Leptotrombidium deliense</name>
    <dbReference type="NCBI Taxonomy" id="299467"/>
    <lineage>
        <taxon>Eukaryota</taxon>
        <taxon>Metazoa</taxon>
        <taxon>Ecdysozoa</taxon>
        <taxon>Arthropoda</taxon>
        <taxon>Chelicerata</taxon>
        <taxon>Arachnida</taxon>
        <taxon>Acari</taxon>
        <taxon>Acariformes</taxon>
        <taxon>Trombidiformes</taxon>
        <taxon>Prostigmata</taxon>
        <taxon>Anystina</taxon>
        <taxon>Parasitengona</taxon>
        <taxon>Trombiculoidea</taxon>
        <taxon>Trombiculidae</taxon>
        <taxon>Leptotrombidium</taxon>
    </lineage>
</organism>
<sequence length="261" mass="30317">QRSTIAFDSPLSKQRFGNLGEKDIRLKTIPTPYNRCDPRLRESRSILSGFGLISDVAIPPHCVVSVLDGTVRSMDSFIGFFHRSTLSSSLENHLIIRVSSNLVFDVKSPFSRLNNKCREFNCEVRFQRINQQICFYLYSTRLIGCNEELVISYCDCFVIPLRNFICNCASSTHRDFARWSINTDRDRNEFNKYLPIQQKFDRWVQQYGRYAPEWDIATSILVFNDLELSEVADYFHEWCGNEQFISNATKEAVRALCDGKQ</sequence>